<dbReference type="GO" id="GO:0008381">
    <property type="term" value="F:mechanosensitive monoatomic ion channel activity"/>
    <property type="evidence" value="ECO:0007669"/>
    <property type="project" value="InterPro"/>
</dbReference>
<gene>
    <name evidence="10" type="ORF">SAMN04487906_2152</name>
</gene>
<evidence type="ECO:0000256" key="2">
    <source>
        <dbReference type="ARBA" id="ARBA00008017"/>
    </source>
</evidence>
<feature type="domain" description="Mechanosensitive ion channel MscS C-terminal" evidence="9">
    <location>
        <begin position="190"/>
        <end position="270"/>
    </location>
</feature>
<dbReference type="SUPFAM" id="SSF82861">
    <property type="entry name" value="Mechanosensitive channel protein MscS (YggB), transmembrane region"/>
    <property type="match status" value="1"/>
</dbReference>
<reference evidence="10 11" key="1">
    <citation type="submission" date="2016-10" db="EMBL/GenBank/DDBJ databases">
        <authorList>
            <person name="de Groot N.N."/>
        </authorList>
    </citation>
    <scope>NUCLEOTIDE SEQUENCE [LARGE SCALE GENOMIC DNA]</scope>
    <source>
        <strain evidence="10 11">CGMCC 1.6114</strain>
    </source>
</reference>
<evidence type="ECO:0000313" key="10">
    <source>
        <dbReference type="EMBL" id="SFS92784.1"/>
    </source>
</evidence>
<organism evidence="10 11">
    <name type="scientific">Zhouia amylolytica</name>
    <dbReference type="NCBI Taxonomy" id="376730"/>
    <lineage>
        <taxon>Bacteria</taxon>
        <taxon>Pseudomonadati</taxon>
        <taxon>Bacteroidota</taxon>
        <taxon>Flavobacteriia</taxon>
        <taxon>Flavobacteriales</taxon>
        <taxon>Flavobacteriaceae</taxon>
        <taxon>Zhouia</taxon>
    </lineage>
</organism>
<dbReference type="InterPro" id="IPR023408">
    <property type="entry name" value="MscS_beta-dom_sf"/>
</dbReference>
<name>A0A1I6TUE2_9FLAO</name>
<dbReference type="InterPro" id="IPR049278">
    <property type="entry name" value="MS_channel_C"/>
</dbReference>
<evidence type="ECO:0000259" key="9">
    <source>
        <dbReference type="Pfam" id="PF21082"/>
    </source>
</evidence>
<evidence type="ECO:0000259" key="8">
    <source>
        <dbReference type="Pfam" id="PF00924"/>
    </source>
</evidence>
<evidence type="ECO:0000256" key="7">
    <source>
        <dbReference type="SAM" id="Phobius"/>
    </source>
</evidence>
<dbReference type="Gene3D" id="2.30.30.60">
    <property type="match status" value="1"/>
</dbReference>
<feature type="transmembrane region" description="Helical" evidence="7">
    <location>
        <begin position="26"/>
        <end position="44"/>
    </location>
</feature>
<dbReference type="RefSeq" id="WP_074978755.1">
    <property type="nucleotide sequence ID" value="NZ_FPAG01000006.1"/>
</dbReference>
<accession>A0A1I6TUE2</accession>
<evidence type="ECO:0000313" key="11">
    <source>
        <dbReference type="Proteomes" id="UP000183209"/>
    </source>
</evidence>
<feature type="transmembrane region" description="Helical" evidence="7">
    <location>
        <begin position="65"/>
        <end position="86"/>
    </location>
</feature>
<dbReference type="PANTHER" id="PTHR30221:SF1">
    <property type="entry name" value="SMALL-CONDUCTANCE MECHANOSENSITIVE CHANNEL"/>
    <property type="match status" value="1"/>
</dbReference>
<dbReference type="Pfam" id="PF00924">
    <property type="entry name" value="MS_channel_2nd"/>
    <property type="match status" value="1"/>
</dbReference>
<keyword evidence="4 7" id="KW-0812">Transmembrane</keyword>
<evidence type="ECO:0000256" key="3">
    <source>
        <dbReference type="ARBA" id="ARBA00022475"/>
    </source>
</evidence>
<dbReference type="GO" id="GO:0005886">
    <property type="term" value="C:plasma membrane"/>
    <property type="evidence" value="ECO:0007669"/>
    <property type="project" value="UniProtKB-SubCell"/>
</dbReference>
<dbReference type="PANTHER" id="PTHR30221">
    <property type="entry name" value="SMALL-CONDUCTANCE MECHANOSENSITIVE CHANNEL"/>
    <property type="match status" value="1"/>
</dbReference>
<dbReference type="Gene3D" id="1.10.287.1260">
    <property type="match status" value="1"/>
</dbReference>
<protein>
    <submittedName>
        <fullName evidence="10">Small conductance mechanosensitive channel</fullName>
    </submittedName>
</protein>
<dbReference type="Pfam" id="PF21082">
    <property type="entry name" value="MS_channel_3rd"/>
    <property type="match status" value="1"/>
</dbReference>
<dbReference type="InterPro" id="IPR006685">
    <property type="entry name" value="MscS_channel_2nd"/>
</dbReference>
<comment type="subcellular location">
    <subcellularLocation>
        <location evidence="1">Cell membrane</location>
        <topology evidence="1">Multi-pass membrane protein</topology>
    </subcellularLocation>
</comment>
<proteinExistence type="inferred from homology"/>
<dbReference type="InterPro" id="IPR010920">
    <property type="entry name" value="LSM_dom_sf"/>
</dbReference>
<dbReference type="InterPro" id="IPR011014">
    <property type="entry name" value="MscS_channel_TM-2"/>
</dbReference>
<evidence type="ECO:0000256" key="1">
    <source>
        <dbReference type="ARBA" id="ARBA00004651"/>
    </source>
</evidence>
<keyword evidence="3" id="KW-1003">Cell membrane</keyword>
<dbReference type="InterPro" id="IPR011066">
    <property type="entry name" value="MscS_channel_C_sf"/>
</dbReference>
<dbReference type="InterPro" id="IPR045275">
    <property type="entry name" value="MscS_archaea/bacteria_type"/>
</dbReference>
<dbReference type="SUPFAM" id="SSF50182">
    <property type="entry name" value="Sm-like ribonucleoproteins"/>
    <property type="match status" value="1"/>
</dbReference>
<sequence>MERIIKNINNVWIEFQNNVIDHIPKLILAILVILIFALIANTIKNLCLRIYKKVFKNHYLNIERILASTFYVLFFALGIFLALNILGLEKPLEKLLAGAGIVGIVAGFAFKDIASNMFSGLLVDLQRPYNIGDWVEIDGNYGVVVDISWLTTKVKTVPGQEVFIPNQIIYNGTFTNYSTWGKRRIILRSGVSYGDDLERVKSVAMDEVKKIEELLPEEGIDFYFTAIGDSTYNFMLRYWVQFNSNDDYCKGMNAVIIRIKKRFEQEGISIAYPVTTLDFGVKGGVNLFDKEINIKS</sequence>
<feature type="domain" description="Mechanosensitive ion channel MscS" evidence="8">
    <location>
        <begin position="112"/>
        <end position="178"/>
    </location>
</feature>
<evidence type="ECO:0000256" key="6">
    <source>
        <dbReference type="ARBA" id="ARBA00023136"/>
    </source>
</evidence>
<dbReference type="EMBL" id="FPAG01000006">
    <property type="protein sequence ID" value="SFS92784.1"/>
    <property type="molecule type" value="Genomic_DNA"/>
</dbReference>
<dbReference type="OrthoDB" id="1522493at2"/>
<dbReference type="AlphaFoldDB" id="A0A1I6TUE2"/>
<evidence type="ECO:0000256" key="5">
    <source>
        <dbReference type="ARBA" id="ARBA00022989"/>
    </source>
</evidence>
<evidence type="ECO:0000256" key="4">
    <source>
        <dbReference type="ARBA" id="ARBA00022692"/>
    </source>
</evidence>
<dbReference type="Gene3D" id="3.30.70.100">
    <property type="match status" value="1"/>
</dbReference>
<comment type="similarity">
    <text evidence="2">Belongs to the MscS (TC 1.A.23) family.</text>
</comment>
<keyword evidence="5 7" id="KW-1133">Transmembrane helix</keyword>
<keyword evidence="6 7" id="KW-0472">Membrane</keyword>
<dbReference type="Proteomes" id="UP000183209">
    <property type="component" value="Unassembled WGS sequence"/>
</dbReference>
<dbReference type="SUPFAM" id="SSF82689">
    <property type="entry name" value="Mechanosensitive channel protein MscS (YggB), C-terminal domain"/>
    <property type="match status" value="1"/>
</dbReference>